<dbReference type="AlphaFoldDB" id="A0A2P2C657"/>
<dbReference type="EMBL" id="CZKA01000026">
    <property type="protein sequence ID" value="CUR56252.1"/>
    <property type="molecule type" value="Genomic_DNA"/>
</dbReference>
<feature type="domain" description="ABC-type glycine betaine transport system substrate-binding" evidence="1">
    <location>
        <begin position="52"/>
        <end position="316"/>
    </location>
</feature>
<gene>
    <name evidence="2" type="ORF">NOCA2320009</name>
</gene>
<evidence type="ECO:0000313" key="2">
    <source>
        <dbReference type="EMBL" id="CUR56252.1"/>
    </source>
</evidence>
<dbReference type="GO" id="GO:0022857">
    <property type="term" value="F:transmembrane transporter activity"/>
    <property type="evidence" value="ECO:0007669"/>
    <property type="project" value="InterPro"/>
</dbReference>
<reference evidence="2" key="1">
    <citation type="submission" date="2015-08" db="EMBL/GenBank/DDBJ databases">
        <authorList>
            <person name="Babu N.S."/>
            <person name="Beckwith C.J."/>
            <person name="Beseler K.G."/>
            <person name="Brison A."/>
            <person name="Carone J.V."/>
            <person name="Caskin T.P."/>
            <person name="Diamond M."/>
            <person name="Durham M.E."/>
            <person name="Foxe J.M."/>
            <person name="Go M."/>
            <person name="Henderson B.A."/>
            <person name="Jones I.B."/>
            <person name="McGettigan J.A."/>
            <person name="Micheletti S.J."/>
            <person name="Nasrallah M.E."/>
            <person name="Ortiz D."/>
            <person name="Piller C.R."/>
            <person name="Privatt S.R."/>
            <person name="Schneider S.L."/>
            <person name="Sharp S."/>
            <person name="Smith T.C."/>
            <person name="Stanton J.D."/>
            <person name="Ullery H.E."/>
            <person name="Wilson R.J."/>
            <person name="Serrano M.G."/>
            <person name="Buck G."/>
            <person name="Lee V."/>
            <person name="Wang Y."/>
            <person name="Carvalho R."/>
            <person name="Voegtly L."/>
            <person name="Shi R."/>
            <person name="Duckworth R."/>
            <person name="Johnson A."/>
            <person name="Loviza R."/>
            <person name="Walstead R."/>
            <person name="Shah Z."/>
            <person name="Kiflezghi M."/>
            <person name="Wade K."/>
            <person name="Ball S.L."/>
            <person name="Bradley K.W."/>
            <person name="Asai D.J."/>
            <person name="Bowman C.A."/>
            <person name="Russell D.A."/>
            <person name="Pope W.H."/>
            <person name="Jacobs-Sera D."/>
            <person name="Hendrix R.W."/>
            <person name="Hatfull G.F."/>
        </authorList>
    </citation>
    <scope>NUCLEOTIDE SEQUENCE</scope>
</reference>
<accession>A0A2P2C657</accession>
<organism evidence="2">
    <name type="scientific">metagenome</name>
    <dbReference type="NCBI Taxonomy" id="256318"/>
    <lineage>
        <taxon>unclassified sequences</taxon>
        <taxon>metagenomes</taxon>
    </lineage>
</organism>
<proteinExistence type="predicted"/>
<sequence length="328" mass="34944">MRHLKKQGVRLVALGAGALLALTACGGGSVDDATKANESKAAAAGGDCGEFNIIVNPWVGYTADAYVVGAVAADKLGCTVNYVALKEGGPSYSALKSGDGDVILEEWSHAEELKAGEADGSAVDLGSPGNVGIIGWYVPGWLAEEHPEVLDYKNLNDFADDFATSESGGKGQFLGSDPTFTQYDEAIVKNLDLNFKVVFSGGETATVEAFKKAQENKEWLIGYFWEPQYIHAEVPMERVALPPYTDGCDADKAKVACDYADTELKKIGSTKFMDSGSTAAALVKAFTWTNEDQNLVAKYITADKMSPEDAAAKWIADNPDKVDAWLAQ</sequence>
<dbReference type="Pfam" id="PF04069">
    <property type="entry name" value="OpuAC"/>
    <property type="match status" value="1"/>
</dbReference>
<dbReference type="InterPro" id="IPR007210">
    <property type="entry name" value="ABC_Gly_betaine_transp_sub-bd"/>
</dbReference>
<dbReference type="GO" id="GO:0043190">
    <property type="term" value="C:ATP-binding cassette (ABC) transporter complex"/>
    <property type="evidence" value="ECO:0007669"/>
    <property type="project" value="InterPro"/>
</dbReference>
<dbReference type="Gene3D" id="3.40.190.10">
    <property type="entry name" value="Periplasmic binding protein-like II"/>
    <property type="match status" value="1"/>
</dbReference>
<dbReference type="PROSITE" id="PS51257">
    <property type="entry name" value="PROKAR_LIPOPROTEIN"/>
    <property type="match status" value="1"/>
</dbReference>
<evidence type="ECO:0000259" key="1">
    <source>
        <dbReference type="Pfam" id="PF04069"/>
    </source>
</evidence>
<name>A0A2P2C657_9ZZZZ</name>
<dbReference type="CDD" id="cd13643">
    <property type="entry name" value="PBP2_BCP_2"/>
    <property type="match status" value="1"/>
</dbReference>
<dbReference type="SUPFAM" id="SSF53850">
    <property type="entry name" value="Periplasmic binding protein-like II"/>
    <property type="match status" value="1"/>
</dbReference>
<protein>
    <submittedName>
        <fullName evidence="2">Putative ABC-type glycine betaine transport system, substrate-binding component</fullName>
    </submittedName>
</protein>
<dbReference type="Gene3D" id="3.40.190.100">
    <property type="entry name" value="Glycine betaine-binding periplasmic protein, domain 2"/>
    <property type="match status" value="1"/>
</dbReference>